<dbReference type="EMBL" id="PSQE01000001">
    <property type="protein sequence ID" value="RHN77383.1"/>
    <property type="molecule type" value="Genomic_DNA"/>
</dbReference>
<comment type="caution">
    <text evidence="2">The sequence shown here is derived from an EMBL/GenBank/DDBJ whole genome shotgun (WGS) entry which is preliminary data.</text>
</comment>
<name>A0A396JM89_MEDTR</name>
<feature type="transmembrane region" description="Helical" evidence="1">
    <location>
        <begin position="12"/>
        <end position="45"/>
    </location>
</feature>
<evidence type="ECO:0000313" key="2">
    <source>
        <dbReference type="EMBL" id="RHN77383.1"/>
    </source>
</evidence>
<reference evidence="3" key="1">
    <citation type="journal article" date="2018" name="Nat. Plants">
        <title>Whole-genome landscape of Medicago truncatula symbiotic genes.</title>
        <authorList>
            <person name="Pecrix Y."/>
            <person name="Staton S.E."/>
            <person name="Sallet E."/>
            <person name="Lelandais-Briere C."/>
            <person name="Moreau S."/>
            <person name="Carrere S."/>
            <person name="Blein T."/>
            <person name="Jardinaud M.F."/>
            <person name="Latrasse D."/>
            <person name="Zouine M."/>
            <person name="Zahm M."/>
            <person name="Kreplak J."/>
            <person name="Mayjonade B."/>
            <person name="Satge C."/>
            <person name="Perez M."/>
            <person name="Cauet S."/>
            <person name="Marande W."/>
            <person name="Chantry-Darmon C."/>
            <person name="Lopez-Roques C."/>
            <person name="Bouchez O."/>
            <person name="Berard A."/>
            <person name="Debelle F."/>
            <person name="Munos S."/>
            <person name="Bendahmane A."/>
            <person name="Berges H."/>
            <person name="Niebel A."/>
            <person name="Buitink J."/>
            <person name="Frugier F."/>
            <person name="Benhamed M."/>
            <person name="Crespi M."/>
            <person name="Gouzy J."/>
            <person name="Gamas P."/>
        </authorList>
    </citation>
    <scope>NUCLEOTIDE SEQUENCE [LARGE SCALE GENOMIC DNA]</scope>
    <source>
        <strain evidence="3">cv. Jemalong A17</strain>
    </source>
</reference>
<evidence type="ECO:0000313" key="3">
    <source>
        <dbReference type="Proteomes" id="UP000265566"/>
    </source>
</evidence>
<evidence type="ECO:0008006" key="4">
    <source>
        <dbReference type="Google" id="ProtNLM"/>
    </source>
</evidence>
<gene>
    <name evidence="2" type="ORF">MtrunA17_Chr1g0154201</name>
</gene>
<dbReference type="Proteomes" id="UP000265566">
    <property type="component" value="Chromosome 1"/>
</dbReference>
<keyword evidence="1" id="KW-1133">Transmembrane helix</keyword>
<dbReference type="AlphaFoldDB" id="A0A396JM89"/>
<protein>
    <recommendedName>
        <fullName evidence="4">Transmembrane protein</fullName>
    </recommendedName>
</protein>
<accession>A0A396JM89</accession>
<evidence type="ECO:0000256" key="1">
    <source>
        <dbReference type="SAM" id="Phobius"/>
    </source>
</evidence>
<proteinExistence type="predicted"/>
<organism evidence="2 3">
    <name type="scientific">Medicago truncatula</name>
    <name type="common">Barrel medic</name>
    <name type="synonym">Medicago tribuloides</name>
    <dbReference type="NCBI Taxonomy" id="3880"/>
    <lineage>
        <taxon>Eukaryota</taxon>
        <taxon>Viridiplantae</taxon>
        <taxon>Streptophyta</taxon>
        <taxon>Embryophyta</taxon>
        <taxon>Tracheophyta</taxon>
        <taxon>Spermatophyta</taxon>
        <taxon>Magnoliopsida</taxon>
        <taxon>eudicotyledons</taxon>
        <taxon>Gunneridae</taxon>
        <taxon>Pentapetalae</taxon>
        <taxon>rosids</taxon>
        <taxon>fabids</taxon>
        <taxon>Fabales</taxon>
        <taxon>Fabaceae</taxon>
        <taxon>Papilionoideae</taxon>
        <taxon>50 kb inversion clade</taxon>
        <taxon>NPAAA clade</taxon>
        <taxon>Hologalegina</taxon>
        <taxon>IRL clade</taxon>
        <taxon>Trifolieae</taxon>
        <taxon>Medicago</taxon>
    </lineage>
</organism>
<dbReference type="Gramene" id="rna830">
    <property type="protein sequence ID" value="RHN77383.1"/>
    <property type="gene ID" value="gene830"/>
</dbReference>
<sequence length="115" mass="13414">MRIFIVRVTKDLCIICMLVNSCCLFTSQLVVSSVITNVLIIYYTVAFRFMSLQNVGDTIDPSRVSYRMWGKNYTVIKILLVQKKKLHTFKLIFAPQILHRSNLSRTFARLTYDID</sequence>
<keyword evidence="1" id="KW-0472">Membrane</keyword>
<keyword evidence="1" id="KW-0812">Transmembrane</keyword>